<dbReference type="InterPro" id="IPR029044">
    <property type="entry name" value="Nucleotide-diphossugar_trans"/>
</dbReference>
<dbReference type="Gene3D" id="3.90.550.10">
    <property type="entry name" value="Spore Coat Polysaccharide Biosynthesis Protein SpsA, Chain A"/>
    <property type="match status" value="1"/>
</dbReference>
<dbReference type="SUPFAM" id="SSF53448">
    <property type="entry name" value="Nucleotide-diphospho-sugar transferases"/>
    <property type="match status" value="1"/>
</dbReference>
<dbReference type="Pfam" id="PF00535">
    <property type="entry name" value="Glycos_transf_2"/>
    <property type="match status" value="1"/>
</dbReference>
<accession>A0A9D1F8S7</accession>
<name>A0A9D1F8S7_9FIRM</name>
<feature type="domain" description="Glycosyltransferase 2-like" evidence="1">
    <location>
        <begin position="5"/>
        <end position="114"/>
    </location>
</feature>
<comment type="caution">
    <text evidence="2">The sequence shown here is derived from an EMBL/GenBank/DDBJ whole genome shotgun (WGS) entry which is preliminary data.</text>
</comment>
<dbReference type="InterPro" id="IPR011990">
    <property type="entry name" value="TPR-like_helical_dom_sf"/>
</dbReference>
<gene>
    <name evidence="2" type="ORF">IAA83_03150</name>
</gene>
<dbReference type="SUPFAM" id="SSF48452">
    <property type="entry name" value="TPR-like"/>
    <property type="match status" value="1"/>
</dbReference>
<organism evidence="2 3">
    <name type="scientific">Candidatus Avoscillospira avistercoris</name>
    <dbReference type="NCBI Taxonomy" id="2840707"/>
    <lineage>
        <taxon>Bacteria</taxon>
        <taxon>Bacillati</taxon>
        <taxon>Bacillota</taxon>
        <taxon>Clostridia</taxon>
        <taxon>Eubacteriales</taxon>
        <taxon>Oscillospiraceae</taxon>
        <taxon>Oscillospiraceae incertae sedis</taxon>
        <taxon>Candidatus Avoscillospira</taxon>
    </lineage>
</organism>
<dbReference type="EMBL" id="DVJJ01000051">
    <property type="protein sequence ID" value="HIS64354.1"/>
    <property type="molecule type" value="Genomic_DNA"/>
</dbReference>
<reference evidence="2" key="2">
    <citation type="journal article" date="2021" name="PeerJ">
        <title>Extensive microbial diversity within the chicken gut microbiome revealed by metagenomics and culture.</title>
        <authorList>
            <person name="Gilroy R."/>
            <person name="Ravi A."/>
            <person name="Getino M."/>
            <person name="Pursley I."/>
            <person name="Horton D.L."/>
            <person name="Alikhan N.F."/>
            <person name="Baker D."/>
            <person name="Gharbi K."/>
            <person name="Hall N."/>
            <person name="Watson M."/>
            <person name="Adriaenssens E.M."/>
            <person name="Foster-Nyarko E."/>
            <person name="Jarju S."/>
            <person name="Secka A."/>
            <person name="Antonio M."/>
            <person name="Oren A."/>
            <person name="Chaudhuri R.R."/>
            <person name="La Ragione R."/>
            <person name="Hildebrand F."/>
            <person name="Pallen M.J."/>
        </authorList>
    </citation>
    <scope>NUCLEOTIDE SEQUENCE</scope>
    <source>
        <strain evidence="2">ChiBcec16-1751</strain>
    </source>
</reference>
<reference evidence="2" key="1">
    <citation type="submission" date="2020-10" db="EMBL/GenBank/DDBJ databases">
        <authorList>
            <person name="Gilroy R."/>
        </authorList>
    </citation>
    <scope>NUCLEOTIDE SEQUENCE</scope>
    <source>
        <strain evidence="2">ChiBcec16-1751</strain>
    </source>
</reference>
<evidence type="ECO:0000313" key="2">
    <source>
        <dbReference type="EMBL" id="HIS64354.1"/>
    </source>
</evidence>
<evidence type="ECO:0000259" key="1">
    <source>
        <dbReference type="Pfam" id="PF00535"/>
    </source>
</evidence>
<dbReference type="CDD" id="cd02511">
    <property type="entry name" value="Beta4Glucosyltransferase"/>
    <property type="match status" value="1"/>
</dbReference>
<proteinExistence type="predicted"/>
<sequence>MITISLCMIVKNEEAVLERCLQSAAPLADEIIVVDTGSTDGTTEIARQFGAQVFLFPWRDDFSAARNFSFDAASMDYCLWLDADDIILPEDLSKLLSTKETLPPDIDMVMLPYHTAFDADGIPTFTCYRERLIRNHAGFRWEGVVHEAIAPRGVVRYGDGAVTHRKTGPGDPDRNLRILEGLRARRPLTPREQFYYARELTYHGRDWEAAAQFADFLRTGGGWAPDSIQAAMDLADCYRRLEQPEQILPSLVLGLCFDAPTPELCCALGQRYLELEQWEAAIYWYEQAMNRPEHLGFTLPDCRNYIPLLQLCVCHDRLGDWRKAAAYNEAACRLRPQSPACAYNRAYFDRIAQQNADRN</sequence>
<dbReference type="PANTHER" id="PTHR43630">
    <property type="entry name" value="POLY-BETA-1,6-N-ACETYL-D-GLUCOSAMINE SYNTHASE"/>
    <property type="match status" value="1"/>
</dbReference>
<dbReference type="Proteomes" id="UP000886741">
    <property type="component" value="Unassembled WGS sequence"/>
</dbReference>
<dbReference type="Gene3D" id="1.25.40.10">
    <property type="entry name" value="Tetratricopeptide repeat domain"/>
    <property type="match status" value="1"/>
</dbReference>
<evidence type="ECO:0000313" key="3">
    <source>
        <dbReference type="Proteomes" id="UP000886741"/>
    </source>
</evidence>
<dbReference type="AlphaFoldDB" id="A0A9D1F8S7"/>
<dbReference type="PANTHER" id="PTHR43630:SF2">
    <property type="entry name" value="GLYCOSYLTRANSFERASE"/>
    <property type="match status" value="1"/>
</dbReference>
<dbReference type="InterPro" id="IPR001173">
    <property type="entry name" value="Glyco_trans_2-like"/>
</dbReference>
<protein>
    <submittedName>
        <fullName evidence="2">Glycosyltransferase</fullName>
    </submittedName>
</protein>